<geneLocation type="plasmid" evidence="2">
    <name>papv6</name>
</geneLocation>
<protein>
    <submittedName>
        <fullName evidence="1">Uncharacterized protein</fullName>
    </submittedName>
</protein>
<dbReference type="EMBL" id="CP017449">
    <property type="protein sequence ID" value="AOV18827.1"/>
    <property type="molecule type" value="Genomic_DNA"/>
</dbReference>
<reference evidence="1 2" key="1">
    <citation type="submission" date="2016-09" db="EMBL/GenBank/DDBJ databases">
        <title>Acidihalobacter prosperus V6 (DSM14174).</title>
        <authorList>
            <person name="Khaleque H.N."/>
            <person name="Ramsay J.P."/>
            <person name="Murphy R.J.T."/>
            <person name="Kaksonen A.H."/>
            <person name="Boxall N.J."/>
            <person name="Watkin E.L.J."/>
        </authorList>
    </citation>
    <scope>NUCLEOTIDE SEQUENCE [LARGE SCALE GENOMIC DNA]</scope>
    <source>
        <strain evidence="1 2">V6</strain>
        <plasmid evidence="2">papv6</plasmid>
    </source>
</reference>
<organism evidence="1 2">
    <name type="scientific">Acidihalobacter aeolianus</name>
    <dbReference type="NCBI Taxonomy" id="2792603"/>
    <lineage>
        <taxon>Bacteria</taxon>
        <taxon>Pseudomonadati</taxon>
        <taxon>Pseudomonadota</taxon>
        <taxon>Gammaproteobacteria</taxon>
        <taxon>Chromatiales</taxon>
        <taxon>Ectothiorhodospiraceae</taxon>
        <taxon>Acidihalobacter</taxon>
    </lineage>
</organism>
<proteinExistence type="predicted"/>
<keyword evidence="1" id="KW-0614">Plasmid</keyword>
<evidence type="ECO:0000313" key="2">
    <source>
        <dbReference type="Proteomes" id="UP000095342"/>
    </source>
</evidence>
<accession>A0A1D8KCZ0</accession>
<dbReference type="Proteomes" id="UP000095342">
    <property type="component" value="Plasmid pAPV6"/>
</dbReference>
<keyword evidence="2" id="KW-1185">Reference proteome</keyword>
<name>A0A1D8KCZ0_9GAMM</name>
<sequence length="347" mass="39510">MHMTHVSLSKLYTDQHAEDATPIHANDPVAELINSRPGRERLDAFLRQANPMAVHRLLSCLTCLGDVGNICIWSTHSEATARTVAELPIDTLLELAQGDDARAEAILRCMPTGLMTPELAGKIVRSPNPYVVAALIRHFTPRPYRIGQEDIAHMLSDDILPHIADSIMQHMYEDDFTEDQIHRLWAALPNADAYQYTIEHGFFKPTPERLRWMMDVQGEDESGQPYIDAIYFALLERDVERNYSVGLTRQAVDEIYTAISGPNGERHGATYDILWMLSLHREFQLTPERIDWVFEKPGERAGALAEALEIRKDFTLTPFQIKRIQRGDKHFTGLRNALPQYRANRGL</sequence>
<dbReference type="KEGG" id="aaeo:BJI67_16445"/>
<dbReference type="AlphaFoldDB" id="A0A1D8KCZ0"/>
<evidence type="ECO:0000313" key="1">
    <source>
        <dbReference type="EMBL" id="AOV18827.1"/>
    </source>
</evidence>
<gene>
    <name evidence="1" type="ORF">BJI67_16445</name>
</gene>